<reference evidence="6" key="1">
    <citation type="journal article" date="2019" name="Int. J. Syst. Evol. Microbiol.">
        <title>The Global Catalogue of Microorganisms (GCM) 10K type strain sequencing project: providing services to taxonomists for standard genome sequencing and annotation.</title>
        <authorList>
            <consortium name="The Broad Institute Genomics Platform"/>
            <consortium name="The Broad Institute Genome Sequencing Center for Infectious Disease"/>
            <person name="Wu L."/>
            <person name="Ma J."/>
        </authorList>
    </citation>
    <scope>NUCLEOTIDE SEQUENCE [LARGE SCALE GENOMIC DNA]</scope>
    <source>
        <strain evidence="6">JCM 17705</strain>
    </source>
</reference>
<dbReference type="Proteomes" id="UP001500582">
    <property type="component" value="Unassembled WGS sequence"/>
</dbReference>
<dbReference type="InterPro" id="IPR009057">
    <property type="entry name" value="Homeodomain-like_sf"/>
</dbReference>
<dbReference type="Gene3D" id="1.10.10.60">
    <property type="entry name" value="Homeodomain-like"/>
    <property type="match status" value="1"/>
</dbReference>
<evidence type="ECO:0000313" key="6">
    <source>
        <dbReference type="Proteomes" id="UP001500582"/>
    </source>
</evidence>
<keyword evidence="2" id="KW-0238">DNA-binding</keyword>
<dbReference type="PROSITE" id="PS01124">
    <property type="entry name" value="HTH_ARAC_FAMILY_2"/>
    <property type="match status" value="1"/>
</dbReference>
<accession>A0ABP8FX96</accession>
<dbReference type="EMBL" id="BAABFT010000002">
    <property type="protein sequence ID" value="GAA4312894.1"/>
    <property type="molecule type" value="Genomic_DNA"/>
</dbReference>
<name>A0ABP8FX96_9SPHI</name>
<evidence type="ECO:0000256" key="2">
    <source>
        <dbReference type="ARBA" id="ARBA00023125"/>
    </source>
</evidence>
<gene>
    <name evidence="5" type="ORF">GCM10023149_08430</name>
</gene>
<dbReference type="PANTHER" id="PTHR43280:SF32">
    <property type="entry name" value="TRANSCRIPTIONAL REGULATORY PROTEIN"/>
    <property type="match status" value="1"/>
</dbReference>
<dbReference type="InterPro" id="IPR018060">
    <property type="entry name" value="HTH_AraC"/>
</dbReference>
<keyword evidence="6" id="KW-1185">Reference proteome</keyword>
<keyword evidence="1" id="KW-0805">Transcription regulation</keyword>
<proteinExistence type="predicted"/>
<organism evidence="5 6">
    <name type="scientific">Mucilaginibacter gynuensis</name>
    <dbReference type="NCBI Taxonomy" id="1302236"/>
    <lineage>
        <taxon>Bacteria</taxon>
        <taxon>Pseudomonadati</taxon>
        <taxon>Bacteroidota</taxon>
        <taxon>Sphingobacteriia</taxon>
        <taxon>Sphingobacteriales</taxon>
        <taxon>Sphingobacteriaceae</taxon>
        <taxon>Mucilaginibacter</taxon>
    </lineage>
</organism>
<evidence type="ECO:0000259" key="4">
    <source>
        <dbReference type="PROSITE" id="PS01124"/>
    </source>
</evidence>
<dbReference type="PANTHER" id="PTHR43280">
    <property type="entry name" value="ARAC-FAMILY TRANSCRIPTIONAL REGULATOR"/>
    <property type="match status" value="1"/>
</dbReference>
<dbReference type="SMART" id="SM00342">
    <property type="entry name" value="HTH_ARAC"/>
    <property type="match status" value="1"/>
</dbReference>
<evidence type="ECO:0000313" key="5">
    <source>
        <dbReference type="EMBL" id="GAA4312894.1"/>
    </source>
</evidence>
<evidence type="ECO:0000256" key="3">
    <source>
        <dbReference type="ARBA" id="ARBA00023163"/>
    </source>
</evidence>
<keyword evidence="3" id="KW-0804">Transcription</keyword>
<sequence>MQTQRLSYYFFLFVYNGHSHVSADLNNFEVGNNELLFLLPQQIRDITRPDHGGAYFKLGFDQECLARLPRSYPFLLDPLHQQKIKVTPDSAERLKIIFSMLQGLLNKPDSDPRIILAHLNSLMTEIDAAYFAGQKKPDDGRMSKFASFKIFVEDHLSEHRSIKSISEELAVSSSSLHQIVKQQSGLSPKEFINERLILEAKRRMHYGQRSSVKELAFELGFNDPDYFSRLFKQITGQTVATFFRDLS</sequence>
<evidence type="ECO:0000256" key="1">
    <source>
        <dbReference type="ARBA" id="ARBA00023015"/>
    </source>
</evidence>
<comment type="caution">
    <text evidence="5">The sequence shown here is derived from an EMBL/GenBank/DDBJ whole genome shotgun (WGS) entry which is preliminary data.</text>
</comment>
<dbReference type="SUPFAM" id="SSF46689">
    <property type="entry name" value="Homeodomain-like"/>
    <property type="match status" value="1"/>
</dbReference>
<feature type="domain" description="HTH araC/xylS-type" evidence="4">
    <location>
        <begin position="146"/>
        <end position="245"/>
    </location>
</feature>
<protein>
    <recommendedName>
        <fullName evidence="4">HTH araC/xylS-type domain-containing protein</fullName>
    </recommendedName>
</protein>
<dbReference type="Pfam" id="PF12833">
    <property type="entry name" value="HTH_18"/>
    <property type="match status" value="1"/>
</dbReference>